<feature type="signal peptide" evidence="1">
    <location>
        <begin position="1"/>
        <end position="16"/>
    </location>
</feature>
<organism evidence="2 3">
    <name type="scientific">Ditylenchus destructor</name>
    <dbReference type="NCBI Taxonomy" id="166010"/>
    <lineage>
        <taxon>Eukaryota</taxon>
        <taxon>Metazoa</taxon>
        <taxon>Ecdysozoa</taxon>
        <taxon>Nematoda</taxon>
        <taxon>Chromadorea</taxon>
        <taxon>Rhabditida</taxon>
        <taxon>Tylenchina</taxon>
        <taxon>Tylenchomorpha</taxon>
        <taxon>Sphaerularioidea</taxon>
        <taxon>Anguinidae</taxon>
        <taxon>Anguininae</taxon>
        <taxon>Ditylenchus</taxon>
    </lineage>
</organism>
<sequence length="555" mass="62496">MSTILIVLIIFPALWAGKPTNLTVLEDGIEIPGGIDVDSLDGAGIINAINDCKKLSGREIYSQKVKTKGGGSSKEIDHKTKIRVPLFAEIHLYTKFPVMAYVNDKKSDQYVALTNVSLKSKSASGAEIWESVWASLYYYGVVKIRMHDGKEVKDTSEVQYNTEGVQEIYVDVDEHAKATVPCFIEQSDGKYVRGKDFTFVMSKRRNGTYMWGQIAKNVLPKDQIIVSVRENSKDNLGKNDVTIADEARTTRLRSIYVQTIGAGKPKNLKVLEDGIEIPEGINVDNLDVATIINAINNCKKLSGRKIYSRKIKTRPGGKSKEIDDETKITFSCIAEIHLYTEFPINVWMKDTKSQYPIWIKSNKKITGSEIWNAIWPDLYYYGVTKISLENENGKEVKDDSEVFNLDGIQDIYVDADVTAEATIPCFIEQSDGKYVRGKDFTFVMSKRDDGTYMWGQIAKNVLPKDQIIVSVRENSKNDNGKREVVVRNGNSILGSVYLGSQAFVQHIRIKVLQHFPKVDKVYWIGSEITDQHNGIVELSPYGETVKVTMKQMFKT</sequence>
<proteinExistence type="predicted"/>
<comment type="caution">
    <text evidence="2">The sequence shown here is derived from an EMBL/GenBank/DDBJ whole genome shotgun (WGS) entry which is preliminary data.</text>
</comment>
<keyword evidence="1" id="KW-0732">Signal</keyword>
<accession>A0AAD4MP97</accession>
<reference evidence="2" key="1">
    <citation type="submission" date="2022-01" db="EMBL/GenBank/DDBJ databases">
        <title>Genome Sequence Resource for Two Populations of Ditylenchus destructor, the Migratory Endoparasitic Phytonematode.</title>
        <authorList>
            <person name="Zhang H."/>
            <person name="Lin R."/>
            <person name="Xie B."/>
        </authorList>
    </citation>
    <scope>NUCLEOTIDE SEQUENCE</scope>
    <source>
        <strain evidence="2">BazhouSP</strain>
    </source>
</reference>
<evidence type="ECO:0000256" key="1">
    <source>
        <dbReference type="SAM" id="SignalP"/>
    </source>
</evidence>
<protein>
    <submittedName>
        <fullName evidence="2">Uncharacterized protein</fullName>
    </submittedName>
</protein>
<keyword evidence="3" id="KW-1185">Reference proteome</keyword>
<dbReference type="Proteomes" id="UP001201812">
    <property type="component" value="Unassembled WGS sequence"/>
</dbReference>
<dbReference type="EMBL" id="JAKKPZ010000141">
    <property type="protein sequence ID" value="KAI1700570.1"/>
    <property type="molecule type" value="Genomic_DNA"/>
</dbReference>
<evidence type="ECO:0000313" key="2">
    <source>
        <dbReference type="EMBL" id="KAI1700570.1"/>
    </source>
</evidence>
<feature type="chain" id="PRO_5042197294" evidence="1">
    <location>
        <begin position="17"/>
        <end position="555"/>
    </location>
</feature>
<evidence type="ECO:0000313" key="3">
    <source>
        <dbReference type="Proteomes" id="UP001201812"/>
    </source>
</evidence>
<name>A0AAD4MP97_9BILA</name>
<dbReference type="AlphaFoldDB" id="A0AAD4MP97"/>
<gene>
    <name evidence="2" type="ORF">DdX_16637</name>
</gene>